<evidence type="ECO:0008006" key="3">
    <source>
        <dbReference type="Google" id="ProtNLM"/>
    </source>
</evidence>
<proteinExistence type="predicted"/>
<protein>
    <recommendedName>
        <fullName evidence="3">Lipoprotein</fullName>
    </recommendedName>
</protein>
<dbReference type="Proteomes" id="UP000702544">
    <property type="component" value="Unassembled WGS sequence"/>
</dbReference>
<evidence type="ECO:0000313" key="2">
    <source>
        <dbReference type="Proteomes" id="UP000702544"/>
    </source>
</evidence>
<gene>
    <name evidence="1" type="ORF">GWO12_11560</name>
</gene>
<reference evidence="1 2" key="1">
    <citation type="submission" date="2020-01" db="EMBL/GenBank/DDBJ databases">
        <title>Genomes assembled from Gulf of Kutch pelagic sediment metagenomes.</title>
        <authorList>
            <person name="Chandrashekar M."/>
            <person name="Mahajan M.S."/>
            <person name="Dave K.J."/>
            <person name="Vatsa P."/>
            <person name="Nathani N.M."/>
        </authorList>
    </citation>
    <scope>NUCLEOTIDE SEQUENCE [LARGE SCALE GENOMIC DNA]</scope>
    <source>
        <strain evidence="1">KS3-K002</strain>
    </source>
</reference>
<comment type="caution">
    <text evidence="1">The sequence shown here is derived from an EMBL/GenBank/DDBJ whole genome shotgun (WGS) entry which is preliminary data.</text>
</comment>
<dbReference type="EMBL" id="JAACAK010000091">
    <property type="protein sequence ID" value="NIR75727.1"/>
    <property type="molecule type" value="Genomic_DNA"/>
</dbReference>
<name>A0AAE4ZAT3_9BACT</name>
<accession>A0AAE4ZAT3</accession>
<evidence type="ECO:0000313" key="1">
    <source>
        <dbReference type="EMBL" id="NIR75727.1"/>
    </source>
</evidence>
<dbReference type="PROSITE" id="PS51257">
    <property type="entry name" value="PROKAR_LIPOPROTEIN"/>
    <property type="match status" value="1"/>
</dbReference>
<sequence length="159" mass="16857">MVDLDRSVLNSSVLLLAVVALSCDDSAGMAGPNGETVATVEFVYQAPTTIDPNVRDQFPDCVAGVGRTHIHPSWRGFGRIDMSAAGAERWDARFTDVPVDEPVRIRISDPNTCAQNPTGASTDNVFANGTRLTRIVDTPGSGTEPGLGFRVDENGVVTP</sequence>
<dbReference type="AlphaFoldDB" id="A0AAE4ZAT3"/>
<organism evidence="1 2">
    <name type="scientific">Candidatus Kutchimonas denitrificans</name>
    <dbReference type="NCBI Taxonomy" id="3056748"/>
    <lineage>
        <taxon>Bacteria</taxon>
        <taxon>Pseudomonadati</taxon>
        <taxon>Gemmatimonadota</taxon>
        <taxon>Gemmatimonadia</taxon>
        <taxon>Candidatus Palauibacterales</taxon>
        <taxon>Candidatus Palauibacteraceae</taxon>
        <taxon>Candidatus Kutchimonas</taxon>
    </lineage>
</organism>